<dbReference type="InterPro" id="IPR027791">
    <property type="entry name" value="Galactosyl_T_C"/>
</dbReference>
<evidence type="ECO:0000256" key="2">
    <source>
        <dbReference type="ARBA" id="ARBA00004922"/>
    </source>
</evidence>
<evidence type="ECO:0000256" key="11">
    <source>
        <dbReference type="RuleBase" id="RU368121"/>
    </source>
</evidence>
<keyword evidence="7 11" id="KW-0735">Signal-anchor</keyword>
<dbReference type="GO" id="GO:0008378">
    <property type="term" value="F:galactosyltransferase activity"/>
    <property type="evidence" value="ECO:0007669"/>
    <property type="project" value="TreeGrafter"/>
</dbReference>
<dbReference type="OrthoDB" id="10016069at2759"/>
<dbReference type="EMBL" id="CAIIXF020000004">
    <property type="protein sequence ID" value="CAH1781718.1"/>
    <property type="molecule type" value="Genomic_DNA"/>
</dbReference>
<dbReference type="EC" id="2.4.1.-" evidence="11"/>
<dbReference type="GO" id="GO:0005794">
    <property type="term" value="C:Golgi apparatus"/>
    <property type="evidence" value="ECO:0007669"/>
    <property type="project" value="TreeGrafter"/>
</dbReference>
<comment type="similarity">
    <text evidence="3 11">Belongs to the glycosyltransferase 7 family.</text>
</comment>
<evidence type="ECO:0000256" key="5">
    <source>
        <dbReference type="ARBA" id="ARBA00022679"/>
    </source>
</evidence>
<keyword evidence="8" id="KW-1133">Transmembrane helix</keyword>
<organism evidence="12 13">
    <name type="scientific">Owenia fusiformis</name>
    <name type="common">Polychaete worm</name>
    <dbReference type="NCBI Taxonomy" id="6347"/>
    <lineage>
        <taxon>Eukaryota</taxon>
        <taxon>Metazoa</taxon>
        <taxon>Spiralia</taxon>
        <taxon>Lophotrochozoa</taxon>
        <taxon>Annelida</taxon>
        <taxon>Polychaeta</taxon>
        <taxon>Sedentaria</taxon>
        <taxon>Canalipalpata</taxon>
        <taxon>Sabellida</taxon>
        <taxon>Oweniida</taxon>
        <taxon>Oweniidae</taxon>
        <taxon>Owenia</taxon>
    </lineage>
</organism>
<evidence type="ECO:0000256" key="9">
    <source>
        <dbReference type="ARBA" id="ARBA00023136"/>
    </source>
</evidence>
<evidence type="ECO:0000313" key="13">
    <source>
        <dbReference type="Proteomes" id="UP000749559"/>
    </source>
</evidence>
<dbReference type="InterPro" id="IPR003859">
    <property type="entry name" value="Galactosyl_T"/>
</dbReference>
<dbReference type="Pfam" id="PF02709">
    <property type="entry name" value="Glyco_transf_7C"/>
    <property type="match status" value="1"/>
</dbReference>
<evidence type="ECO:0000313" key="12">
    <source>
        <dbReference type="EMBL" id="CAH1781718.1"/>
    </source>
</evidence>
<evidence type="ECO:0000256" key="1">
    <source>
        <dbReference type="ARBA" id="ARBA00004606"/>
    </source>
</evidence>
<evidence type="ECO:0000256" key="4">
    <source>
        <dbReference type="ARBA" id="ARBA00022676"/>
    </source>
</evidence>
<comment type="subcellular location">
    <subcellularLocation>
        <location evidence="1">Membrane</location>
        <topology evidence="1">Single-pass type II membrane protein</topology>
    </subcellularLocation>
</comment>
<dbReference type="Pfam" id="PF13733">
    <property type="entry name" value="Glyco_transf_7N"/>
    <property type="match status" value="1"/>
</dbReference>
<dbReference type="GO" id="GO:0005975">
    <property type="term" value="P:carbohydrate metabolic process"/>
    <property type="evidence" value="ECO:0007669"/>
    <property type="project" value="InterPro"/>
</dbReference>
<comment type="function">
    <text evidence="11">Catalyses the transfer of galactose onto proteins or lipids.</text>
</comment>
<comment type="caution">
    <text evidence="12">The sequence shown here is derived from an EMBL/GenBank/DDBJ whole genome shotgun (WGS) entry which is preliminary data.</text>
</comment>
<keyword evidence="10 11" id="KW-0325">Glycoprotein</keyword>
<evidence type="ECO:0000256" key="6">
    <source>
        <dbReference type="ARBA" id="ARBA00022692"/>
    </source>
</evidence>
<dbReference type="GO" id="GO:0006688">
    <property type="term" value="P:glycosphingolipid biosynthetic process"/>
    <property type="evidence" value="ECO:0007669"/>
    <property type="project" value="TreeGrafter"/>
</dbReference>
<dbReference type="PANTHER" id="PTHR19300">
    <property type="entry name" value="BETA-1,4-GALACTOSYLTRANSFERASE"/>
    <property type="match status" value="1"/>
</dbReference>
<keyword evidence="13" id="KW-1185">Reference proteome</keyword>
<dbReference type="Proteomes" id="UP000749559">
    <property type="component" value="Unassembled WGS sequence"/>
</dbReference>
<comment type="pathway">
    <text evidence="2 11">Protein modification; protein glycosylation.</text>
</comment>
<dbReference type="Gene3D" id="3.90.550.10">
    <property type="entry name" value="Spore Coat Polysaccharide Biosynthesis Protein SpsA, Chain A"/>
    <property type="match status" value="1"/>
</dbReference>
<evidence type="ECO:0000256" key="8">
    <source>
        <dbReference type="ARBA" id="ARBA00022989"/>
    </source>
</evidence>
<dbReference type="InterPro" id="IPR027995">
    <property type="entry name" value="Galactosyl_T_N"/>
</dbReference>
<reference evidence="12" key="1">
    <citation type="submission" date="2022-03" db="EMBL/GenBank/DDBJ databases">
        <authorList>
            <person name="Martin C."/>
        </authorList>
    </citation>
    <scope>NUCLEOTIDE SEQUENCE</scope>
</reference>
<accession>A0A8J1UX51</accession>
<evidence type="ECO:0000256" key="3">
    <source>
        <dbReference type="ARBA" id="ARBA00005735"/>
    </source>
</evidence>
<dbReference type="GO" id="GO:0016020">
    <property type="term" value="C:membrane"/>
    <property type="evidence" value="ECO:0007669"/>
    <property type="project" value="UniProtKB-SubCell"/>
</dbReference>
<dbReference type="GO" id="GO:0033842">
    <property type="term" value="F:N-acetyl-beta-glucosaminyl-derivative 4-beta-N-acetylgalactosaminyltransferase activity"/>
    <property type="evidence" value="ECO:0007669"/>
    <property type="project" value="TreeGrafter"/>
</dbReference>
<proteinExistence type="inferred from homology"/>
<dbReference type="UniPathway" id="UPA00378"/>
<keyword evidence="5 11" id="KW-0808">Transferase</keyword>
<name>A0A8J1UX51_OWEFU</name>
<gene>
    <name evidence="12" type="ORF">OFUS_LOCUS8264</name>
</gene>
<dbReference type="PANTHER" id="PTHR19300:SF57">
    <property type="entry name" value="BETA-1,4-N-ACETYLGALACTOSAMINYLTRANSFERASE"/>
    <property type="match status" value="1"/>
</dbReference>
<keyword evidence="4 11" id="KW-0328">Glycosyltransferase</keyword>
<protein>
    <recommendedName>
        <fullName evidence="11">Beta-1,4-galactosyltransferase</fullName>
        <ecNumber evidence="11">2.4.1.-</ecNumber>
    </recommendedName>
</protein>
<dbReference type="PRINTS" id="PR02050">
    <property type="entry name" value="B14GALTRFASE"/>
</dbReference>
<keyword evidence="6" id="KW-0812">Transmembrane</keyword>
<sequence length="375" mass="43421">MQRGLRKLVCLYTPVVIIISVMSLRQLRYTGLSRGETWKNETLTDVMINKINLPQNIVNMSSVDTEVAKHAIADIFQEQSKGDLKILPDCEGTIRKAGKGIFLPLRQLSNDKLNRVLQNVHPGGHWTPNGCNPKHHVAIIIPYRDRVDHLRQFLSYMHPFLQHQRVSYRIFVIEQQSPRIFNKAALMNAGFNETTRIFPKMFDCYIFHDVDMLPENDRTVYGCRNDSSAIHFAQHVSKYNYKRPAWRLTGGAVSLTPKMFRKVNGYSNAFWGWGGEDTDFILRLEANNITVNTCKMEDCSYFMQRHKRDKDNPTNVHQLKMISDFSLEVSQLDGIRNVSYFLETVESKQLYTWILISLNSTINARVQFNAIKKKT</sequence>
<dbReference type="AlphaFoldDB" id="A0A8J1UX51"/>
<dbReference type="SUPFAM" id="SSF53448">
    <property type="entry name" value="Nucleotide-diphospho-sugar transferases"/>
    <property type="match status" value="1"/>
</dbReference>
<keyword evidence="9" id="KW-0472">Membrane</keyword>
<evidence type="ECO:0000256" key="10">
    <source>
        <dbReference type="ARBA" id="ARBA00023180"/>
    </source>
</evidence>
<evidence type="ECO:0000256" key="7">
    <source>
        <dbReference type="ARBA" id="ARBA00022968"/>
    </source>
</evidence>
<dbReference type="InterPro" id="IPR029044">
    <property type="entry name" value="Nucleotide-diphossugar_trans"/>
</dbReference>